<gene>
    <name evidence="1" type="ORF">H6A12_12275</name>
</gene>
<organism evidence="1 2">
    <name type="scientific">Merdimmobilis hominis</name>
    <dbReference type="NCBI Taxonomy" id="2897707"/>
    <lineage>
        <taxon>Bacteria</taxon>
        <taxon>Bacillati</taxon>
        <taxon>Bacillota</taxon>
        <taxon>Clostridia</taxon>
        <taxon>Eubacteriales</taxon>
        <taxon>Oscillospiraceae</taxon>
        <taxon>Merdimmobilis</taxon>
    </lineage>
</organism>
<dbReference type="Proteomes" id="UP000774750">
    <property type="component" value="Unassembled WGS sequence"/>
</dbReference>
<keyword evidence="2" id="KW-1185">Reference proteome</keyword>
<sequence length="399" mass="45797">MTQLKPCTGIDGDRRDYILYDKAIPPFPRSELIEDVLFDRFRYHCAEGDMWPLTWAEDDAIYAGAGDNRGCPMNLWRVTTQKNFWNPTGRVEPCCRTNSGAWTLDLVNPSPVDVSKYCTDPKAPFIKPSGLLDIGGTLYFAVEAQNYGEAPQFCRQKNYHGWIVTSKDGGRSFDCDATPTHFFEGRLSSCHFLQFGRGYRGARDGYVYAYFPCDLDDGCSYWENNDALLLGRVPKARILDREAWEFFCSSDPGTPQWNGDDSLAVPVFTYRKMTGSNHVAYNPGLKRYIMGNYSFIDEALHPRPIHQMEYPESHISQLTLYEAKEPWGPWKLFYRDDDWGTYGDYQPNFPTRWFSEDGRILFMVSSGSWDDYNFVVQKIALKCKGDGAFPAAARYFSMR</sequence>
<reference evidence="1" key="2">
    <citation type="journal article" date="2021" name="Sci. Rep.">
        <title>The distribution of antibiotic resistance genes in chicken gut microbiota commensals.</title>
        <authorList>
            <person name="Juricova H."/>
            <person name="Matiasovicova J."/>
            <person name="Kubasova T."/>
            <person name="Cejkova D."/>
            <person name="Rychlik I."/>
        </authorList>
    </citation>
    <scope>NUCLEOTIDE SEQUENCE</scope>
    <source>
        <strain evidence="1">An559</strain>
    </source>
</reference>
<dbReference type="RefSeq" id="WP_204448288.1">
    <property type="nucleotide sequence ID" value="NZ_JACJKY010000032.1"/>
</dbReference>
<comment type="caution">
    <text evidence="1">The sequence shown here is derived from an EMBL/GenBank/DDBJ whole genome shotgun (WGS) entry which is preliminary data.</text>
</comment>
<dbReference type="EMBL" id="JACJKY010000032">
    <property type="protein sequence ID" value="MBM6921914.1"/>
    <property type="molecule type" value="Genomic_DNA"/>
</dbReference>
<dbReference type="AlphaFoldDB" id="A0A938X9E3"/>
<reference evidence="1" key="1">
    <citation type="submission" date="2020-08" db="EMBL/GenBank/DDBJ databases">
        <authorList>
            <person name="Cejkova D."/>
            <person name="Kubasova T."/>
            <person name="Jahodarova E."/>
            <person name="Rychlik I."/>
        </authorList>
    </citation>
    <scope>NUCLEOTIDE SEQUENCE</scope>
    <source>
        <strain evidence="1">An559</strain>
    </source>
</reference>
<accession>A0A938X9E3</accession>
<evidence type="ECO:0000313" key="2">
    <source>
        <dbReference type="Proteomes" id="UP000774750"/>
    </source>
</evidence>
<proteinExistence type="predicted"/>
<evidence type="ECO:0000313" key="1">
    <source>
        <dbReference type="EMBL" id="MBM6921914.1"/>
    </source>
</evidence>
<protein>
    <submittedName>
        <fullName evidence="1">DUF4185 domain-containing protein</fullName>
    </submittedName>
</protein>
<name>A0A938X9E3_9FIRM</name>